<feature type="signal peptide" evidence="2">
    <location>
        <begin position="1"/>
        <end position="24"/>
    </location>
</feature>
<evidence type="ECO:0000256" key="2">
    <source>
        <dbReference type="SAM" id="SignalP"/>
    </source>
</evidence>
<evidence type="ECO:0000256" key="1">
    <source>
        <dbReference type="SAM" id="MobiDB-lite"/>
    </source>
</evidence>
<dbReference type="AlphaFoldDB" id="A0ABD3RD13"/>
<dbReference type="Proteomes" id="UP001530377">
    <property type="component" value="Unassembled WGS sequence"/>
</dbReference>
<name>A0ABD3RD13_9STRA</name>
<organism evidence="3 4">
    <name type="scientific">Cyclostephanos tholiformis</name>
    <dbReference type="NCBI Taxonomy" id="382380"/>
    <lineage>
        <taxon>Eukaryota</taxon>
        <taxon>Sar</taxon>
        <taxon>Stramenopiles</taxon>
        <taxon>Ochrophyta</taxon>
        <taxon>Bacillariophyta</taxon>
        <taxon>Coscinodiscophyceae</taxon>
        <taxon>Thalassiosirophycidae</taxon>
        <taxon>Stephanodiscales</taxon>
        <taxon>Stephanodiscaceae</taxon>
        <taxon>Cyclostephanos</taxon>
    </lineage>
</organism>
<dbReference type="EMBL" id="JALLPB020000312">
    <property type="protein sequence ID" value="KAL3810688.1"/>
    <property type="molecule type" value="Genomic_DNA"/>
</dbReference>
<evidence type="ECO:0000313" key="3">
    <source>
        <dbReference type="EMBL" id="KAL3810688.1"/>
    </source>
</evidence>
<keyword evidence="4" id="KW-1185">Reference proteome</keyword>
<reference evidence="3 4" key="1">
    <citation type="submission" date="2024-10" db="EMBL/GenBank/DDBJ databases">
        <title>Updated reference genomes for cyclostephanoid diatoms.</title>
        <authorList>
            <person name="Roberts W.R."/>
            <person name="Alverson A.J."/>
        </authorList>
    </citation>
    <scope>NUCLEOTIDE SEQUENCE [LARGE SCALE GENOMIC DNA]</scope>
    <source>
        <strain evidence="3 4">AJA228-03</strain>
    </source>
</reference>
<feature type="region of interest" description="Disordered" evidence="1">
    <location>
        <begin position="47"/>
        <end position="68"/>
    </location>
</feature>
<gene>
    <name evidence="3" type="ORF">ACHAXA_003292</name>
</gene>
<keyword evidence="2" id="KW-0732">Signal</keyword>
<evidence type="ECO:0000313" key="4">
    <source>
        <dbReference type="Proteomes" id="UP001530377"/>
    </source>
</evidence>
<proteinExistence type="predicted"/>
<protein>
    <submittedName>
        <fullName evidence="3">Uncharacterized protein</fullName>
    </submittedName>
</protein>
<sequence>MMKSSAFASIAMSLALIPSHFAGAFCGASTIHHSRYSSSTKLNYRSLHHGPDVDPSSKIDRDSTKMEKDKIRHYGPGDFAQYVDPSDLFDGGDSEMGLAGDGNVGLRRIGRDVSPHMARTLIAKVDPVSAVHTSYADELLSDQDMDAARAQQLENWATQNEIAIANRYTYLNDKVQEYQGHETAYVNADEDESFFVQPVVAGDEIEGIIALKAQLYGVTAHEFALKNPFMGYAKFRAGFVGDSSNEWSVTASDSFLKQNEATNIVVRYNPHSPGVSNAFLVIEAEDFKMTWKVVGSTGEYEF</sequence>
<feature type="compositionally biased region" description="Basic and acidic residues" evidence="1">
    <location>
        <begin position="49"/>
        <end position="68"/>
    </location>
</feature>
<feature type="chain" id="PRO_5044884699" evidence="2">
    <location>
        <begin position="25"/>
        <end position="302"/>
    </location>
</feature>
<comment type="caution">
    <text evidence="3">The sequence shown here is derived from an EMBL/GenBank/DDBJ whole genome shotgun (WGS) entry which is preliminary data.</text>
</comment>
<accession>A0ABD3RD13</accession>